<proteinExistence type="predicted"/>
<dbReference type="Pfam" id="PF13770">
    <property type="entry name" value="DUF4169"/>
    <property type="match status" value="1"/>
</dbReference>
<gene>
    <name evidence="2" type="ORF">JHL17_02645</name>
</gene>
<keyword evidence="3" id="KW-1185">Reference proteome</keyword>
<feature type="region of interest" description="Disordered" evidence="1">
    <location>
        <begin position="1"/>
        <end position="67"/>
    </location>
</feature>
<dbReference type="RefSeq" id="WP_200190497.1">
    <property type="nucleotide sequence ID" value="NZ_JAENHM010000007.1"/>
</dbReference>
<organism evidence="2 3">
    <name type="scientific">Azospirillum endophyticum</name>
    <dbReference type="NCBI Taxonomy" id="2800326"/>
    <lineage>
        <taxon>Bacteria</taxon>
        <taxon>Pseudomonadati</taxon>
        <taxon>Pseudomonadota</taxon>
        <taxon>Alphaproteobacteria</taxon>
        <taxon>Rhodospirillales</taxon>
        <taxon>Azospirillaceae</taxon>
        <taxon>Azospirillum</taxon>
    </lineage>
</organism>
<accession>A0ABS1EYP9</accession>
<evidence type="ECO:0000313" key="2">
    <source>
        <dbReference type="EMBL" id="MBK1836302.1"/>
    </source>
</evidence>
<dbReference type="InterPro" id="IPR025227">
    <property type="entry name" value="DUF4169"/>
</dbReference>
<dbReference type="EMBL" id="JAENHM010000007">
    <property type="protein sequence ID" value="MBK1836302.1"/>
    <property type="molecule type" value="Genomic_DNA"/>
</dbReference>
<comment type="caution">
    <text evidence="2">The sequence shown here is derived from an EMBL/GenBank/DDBJ whole genome shotgun (WGS) entry which is preliminary data.</text>
</comment>
<feature type="compositionally biased region" description="Basic and acidic residues" evidence="1">
    <location>
        <begin position="15"/>
        <end position="57"/>
    </location>
</feature>
<dbReference type="Proteomes" id="UP000652760">
    <property type="component" value="Unassembled WGS sequence"/>
</dbReference>
<protein>
    <submittedName>
        <fullName evidence="2">DUF4169 family protein</fullName>
    </submittedName>
</protein>
<sequence length="67" mass="7520">MGDVVNLNRFRKARDKAERSKDADANRARFGRTKAEKERDRKGAERQARGLDGHRLDGQAPDPDGDA</sequence>
<evidence type="ECO:0000256" key="1">
    <source>
        <dbReference type="SAM" id="MobiDB-lite"/>
    </source>
</evidence>
<evidence type="ECO:0000313" key="3">
    <source>
        <dbReference type="Proteomes" id="UP000652760"/>
    </source>
</evidence>
<reference evidence="3" key="1">
    <citation type="submission" date="2021-01" db="EMBL/GenBank/DDBJ databases">
        <title>Genome public.</title>
        <authorList>
            <person name="Liu C."/>
            <person name="Sun Q."/>
        </authorList>
    </citation>
    <scope>NUCLEOTIDE SEQUENCE [LARGE SCALE GENOMIC DNA]</scope>
    <source>
        <strain evidence="3">YIM B02556</strain>
    </source>
</reference>
<name>A0ABS1EYP9_9PROT</name>